<feature type="domain" description="UDP-glucose:glycoprotein glucosyltransferase thioredoxin-like" evidence="14">
    <location>
        <begin position="677"/>
        <end position="856"/>
    </location>
</feature>
<evidence type="ECO:0000256" key="6">
    <source>
        <dbReference type="ARBA" id="ARBA00022729"/>
    </source>
</evidence>
<comment type="similarity">
    <text evidence="4">Belongs to the glycosyltransferase 8 family.</text>
</comment>
<feature type="compositionally biased region" description="Low complexity" evidence="9">
    <location>
        <begin position="1493"/>
        <end position="1511"/>
    </location>
</feature>
<dbReference type="Proteomes" id="UP000268162">
    <property type="component" value="Unassembled WGS sequence"/>
</dbReference>
<evidence type="ECO:0000313" key="17">
    <source>
        <dbReference type="Proteomes" id="UP000268162"/>
    </source>
</evidence>
<dbReference type="SUPFAM" id="SSF53448">
    <property type="entry name" value="Nucleotide-diphospho-sugar transferases"/>
    <property type="match status" value="1"/>
</dbReference>
<feature type="domain" description="UGGT thioredoxin-like" evidence="12">
    <location>
        <begin position="269"/>
        <end position="396"/>
    </location>
</feature>
<dbReference type="Pfam" id="PF18401">
    <property type="entry name" value="Thioredoxin_13"/>
    <property type="match status" value="1"/>
</dbReference>
<dbReference type="EMBL" id="ML002728">
    <property type="protein sequence ID" value="RKP36048.1"/>
    <property type="molecule type" value="Genomic_DNA"/>
</dbReference>
<keyword evidence="8" id="KW-0325">Glycoprotein</keyword>
<dbReference type="InterPro" id="IPR040525">
    <property type="entry name" value="UGGT_TRXL_4"/>
</dbReference>
<dbReference type="STRING" id="215637.A0A4P9ZS80"/>
<comment type="pathway">
    <text evidence="3">Protein modification; protein glycosylation.</text>
</comment>
<dbReference type="PANTHER" id="PTHR11226:SF0">
    <property type="entry name" value="UDP-GLUCOSE:GLYCOPROTEIN GLUCOSYLTRANSFERASE"/>
    <property type="match status" value="1"/>
</dbReference>
<dbReference type="PANTHER" id="PTHR11226">
    <property type="entry name" value="UDP-GLUCOSE GLYCOPROTEIN:GLUCOSYLTRANSFERASE"/>
    <property type="match status" value="1"/>
</dbReference>
<evidence type="ECO:0000256" key="9">
    <source>
        <dbReference type="SAM" id="MobiDB-lite"/>
    </source>
</evidence>
<evidence type="ECO:0000256" key="7">
    <source>
        <dbReference type="ARBA" id="ARBA00022824"/>
    </source>
</evidence>
<feature type="signal peptide" evidence="10">
    <location>
        <begin position="1"/>
        <end position="22"/>
    </location>
</feature>
<dbReference type="Pfam" id="PF18402">
    <property type="entry name" value="Thioredoxin_14"/>
    <property type="match status" value="1"/>
</dbReference>
<dbReference type="Gene3D" id="3.90.550.10">
    <property type="entry name" value="Spore Coat Polysaccharide Biosynthesis Protein SpsA, Chain A"/>
    <property type="match status" value="1"/>
</dbReference>
<dbReference type="Pfam" id="PF18403">
    <property type="entry name" value="Thioredoxin_15"/>
    <property type="match status" value="1"/>
</dbReference>
<evidence type="ECO:0000256" key="5">
    <source>
        <dbReference type="ARBA" id="ARBA00022679"/>
    </source>
</evidence>
<evidence type="ECO:0000256" key="10">
    <source>
        <dbReference type="SAM" id="SignalP"/>
    </source>
</evidence>
<evidence type="ECO:0000259" key="12">
    <source>
        <dbReference type="Pfam" id="PF18401"/>
    </source>
</evidence>
<organism evidence="16 17">
    <name type="scientific">Dimargaris cristalligena</name>
    <dbReference type="NCBI Taxonomy" id="215637"/>
    <lineage>
        <taxon>Eukaryota</taxon>
        <taxon>Fungi</taxon>
        <taxon>Fungi incertae sedis</taxon>
        <taxon>Zoopagomycota</taxon>
        <taxon>Kickxellomycotina</taxon>
        <taxon>Dimargaritomycetes</taxon>
        <taxon>Dimargaritales</taxon>
        <taxon>Dimargaritaceae</taxon>
        <taxon>Dimargaris</taxon>
    </lineage>
</organism>
<dbReference type="Pfam" id="PF18400">
    <property type="entry name" value="Thioredoxin_12"/>
    <property type="match status" value="1"/>
</dbReference>
<dbReference type="CDD" id="cd06432">
    <property type="entry name" value="GT8_HUGT1_C_like"/>
    <property type="match status" value="1"/>
</dbReference>
<dbReference type="InterPro" id="IPR029044">
    <property type="entry name" value="Nucleotide-diphossugar_trans"/>
</dbReference>
<evidence type="ECO:0000256" key="2">
    <source>
        <dbReference type="ARBA" id="ARBA00004319"/>
    </source>
</evidence>
<feature type="region of interest" description="Disordered" evidence="9">
    <location>
        <begin position="1489"/>
        <end position="1511"/>
    </location>
</feature>
<dbReference type="GO" id="GO:0003980">
    <property type="term" value="F:UDP-glucose:glycoprotein glucosyltransferase activity"/>
    <property type="evidence" value="ECO:0007669"/>
    <property type="project" value="InterPro"/>
</dbReference>
<proteinExistence type="inferred from homology"/>
<gene>
    <name evidence="16" type="ORF">BJ085DRAFT_23549</name>
</gene>
<sequence>MGRFPYRRLLCWALAPLGLAHAQSPPVQVSLTAQFPAPPLALEIAEYISTENRTAYLPLLDHLVATPTAPPQVIYERALAFIHQEHMLPGAPAQALLEWAMALHIAAPAVQTFYQYYTGTVVPEMHRAESEFDPNCPVWVWYNLRQYCSWGSLRQALGGPASVAPPRLPFDHLDSSHSARSGGTSAGPTFIFYADITDPDFVFFFRQARHLARAVTGTLIFRPRPPRAAGLSAPAPLDLTGYGVSLTLKSTEYKVIDDSQLATDVPLVRALSPSEIKDLGLIAAQYIINQSQSTVDPLRALTLVAQNFPKYAAQLASQTYSPALAQEARALIMKRLNPGIWLNGLPLKHSTLRPLDSFGLVQSLRAEAQTIEFLLRLPLTPCQARQLLGSSFLDPKQGRTAVPIYDVREDPLSPAPALVWYNDVERDPAYAAWSKLEYFRNSLYSNGLRPMSKNLCSILFVVDLASHRGLEILVDDIAVSLRQRLPLRFGILPLIPANPEATTPSAVMARLFYHLMATLTRDEVSQYFAQVLRLKRLHPQQDITTVAREVFDEQFPSATVDFATITGSEGPYRASMDSATTLLARLGVNPADSGALFVNGKYFELAEGYRTHVMEVYQSDSMLLAQAYFQGQIDNDTDLYEYLLTQPGALTERNPYIIPSPARPLTVYNVFAAGVESTSGDWIHRLGYFYPFTLTDTTSLPIVSIWVVGDLKAPASRQDLQASLQLCLRDPTVRVAWLPSPVATDALDASPLARLVGAVQRLAQDLYNAKVFSQELEASNQAIAPFAPYLYHALSFALEHSDINDTTRTLVVNGRRLPDLPDSLPLTATALQLLVSYEIKTRIQPIANALDILDGEILAGPASFNDLSAIADKILAAGSIVHSCVTPAATYPTSELPIYRQDLQSMLSNLNQLKFTRGDLKQAWFHIQVIVDPLSEEAQKWGAILETVTSLPRVAVEVYLRPDLSLDELPLKQFYRYLAPAALQFDPEDGQVYPPSLTFNGLPTQPLFTLAIDAPSAWMVTPVACAYDLDNIQLATVPSAQASEGIRAHFQLKHIMVEGHCQDLTLGYPPRGLQLVLGNPAQPHVADTIVMANYGYVQFLADPGVWTLRLRDGRSSDIYVLEDIASDGWSGDALRDVQAQIIVNSFQGAKVYPRVRRRPGQEAAQLLQTTEETANPSPPGYFGSTSGLLRTLQDWVGQAAHRIHIPFLGSSSSGVGPLRTIHVFSVASGHLYERFMAIMIVSVLRHTEHPVKFWFIENFLSPSFKQFLPTLAAHYQFTYQLVTYQWPYWLRPQKEKQRTIWGYKILFLDVLFPLDLDRVIFVDADQIVRVDLAELANIDLQGAPYGYTPFCDNRPEMDKFRFWKGGWWAQHLGHKPYHISALYVVDLRRFRQLAAGDRLRQQYQLLSQDPNSLANLDQDLPNNMQHEVPIFSLPQDWLWCETWCSDESLGTAKTIDLCNNPLTKEPKLKRAVRLLPEWEVYDSEIRQLREPLPDSTPTPSVSTVSPTHDEL</sequence>
<comment type="cofactor">
    <cofactor evidence="1">
        <name>Ca(2+)</name>
        <dbReference type="ChEBI" id="CHEBI:29108"/>
    </cofactor>
</comment>
<dbReference type="Pfam" id="PF18404">
    <property type="entry name" value="Glyco_transf_24"/>
    <property type="match status" value="1"/>
</dbReference>
<dbReference type="Pfam" id="PF06427">
    <property type="entry name" value="UDP-g_GGTase"/>
    <property type="match status" value="1"/>
</dbReference>
<evidence type="ECO:0000256" key="8">
    <source>
        <dbReference type="ARBA" id="ARBA00023180"/>
    </source>
</evidence>
<keyword evidence="17" id="KW-1185">Reference proteome</keyword>
<evidence type="ECO:0000259" key="14">
    <source>
        <dbReference type="Pfam" id="PF18403"/>
    </source>
</evidence>
<evidence type="ECO:0000256" key="4">
    <source>
        <dbReference type="ARBA" id="ARBA00006351"/>
    </source>
</evidence>
<dbReference type="GO" id="GO:0018279">
    <property type="term" value="P:protein N-linked glycosylation via asparagine"/>
    <property type="evidence" value="ECO:0007669"/>
    <property type="project" value="TreeGrafter"/>
</dbReference>
<feature type="domain" description="UGGT thioredoxin-like" evidence="13">
    <location>
        <begin position="415"/>
        <end position="657"/>
    </location>
</feature>
<dbReference type="UniPathway" id="UPA00378"/>
<dbReference type="InterPro" id="IPR009448">
    <property type="entry name" value="UDP-g_GGtrans"/>
</dbReference>
<comment type="subcellular location">
    <subcellularLocation>
        <location evidence="2">Endoplasmic reticulum lumen</location>
    </subcellularLocation>
</comment>
<dbReference type="InterPro" id="IPR040693">
    <property type="entry name" value="UGGT_TRXL_1"/>
</dbReference>
<evidence type="ECO:0000259" key="11">
    <source>
        <dbReference type="Pfam" id="PF18400"/>
    </source>
</evidence>
<evidence type="ECO:0000256" key="1">
    <source>
        <dbReference type="ARBA" id="ARBA00001913"/>
    </source>
</evidence>
<dbReference type="InterPro" id="IPR040497">
    <property type="entry name" value="Glyco_transf_24"/>
</dbReference>
<evidence type="ECO:0000313" key="16">
    <source>
        <dbReference type="EMBL" id="RKP36048.1"/>
    </source>
</evidence>
<keyword evidence="7" id="KW-0256">Endoplasmic reticulum</keyword>
<evidence type="ECO:0000259" key="13">
    <source>
        <dbReference type="Pfam" id="PF18402"/>
    </source>
</evidence>
<feature type="domain" description="UGGT thioredoxin-like" evidence="11">
    <location>
        <begin position="37"/>
        <end position="228"/>
    </location>
</feature>
<accession>A0A4P9ZS80</accession>
<evidence type="ECO:0000256" key="3">
    <source>
        <dbReference type="ARBA" id="ARBA00004922"/>
    </source>
</evidence>
<keyword evidence="5 16" id="KW-0808">Transferase</keyword>
<dbReference type="GO" id="GO:0036503">
    <property type="term" value="P:ERAD pathway"/>
    <property type="evidence" value="ECO:0007669"/>
    <property type="project" value="TreeGrafter"/>
</dbReference>
<feature type="domain" description="Glucosyltransferase 24 catalytic" evidence="15">
    <location>
        <begin position="1221"/>
        <end position="1488"/>
    </location>
</feature>
<name>A0A4P9ZS80_9FUNG</name>
<evidence type="ECO:0000259" key="15">
    <source>
        <dbReference type="Pfam" id="PF18404"/>
    </source>
</evidence>
<feature type="chain" id="PRO_5020384381" evidence="10">
    <location>
        <begin position="23"/>
        <end position="1511"/>
    </location>
</feature>
<protein>
    <submittedName>
        <fullName evidence="16">UDP-glucose:Glyco protein glucosyltransferase-domain-containing protein</fullName>
    </submittedName>
</protein>
<dbReference type="InterPro" id="IPR040692">
    <property type="entry name" value="UGGT_TRXL_3"/>
</dbReference>
<dbReference type="GO" id="GO:0051082">
    <property type="term" value="F:unfolded protein binding"/>
    <property type="evidence" value="ECO:0007669"/>
    <property type="project" value="TreeGrafter"/>
</dbReference>
<keyword evidence="6 10" id="KW-0732">Signal</keyword>
<dbReference type="GO" id="GO:0005788">
    <property type="term" value="C:endoplasmic reticulum lumen"/>
    <property type="evidence" value="ECO:0007669"/>
    <property type="project" value="UniProtKB-SubCell"/>
</dbReference>
<reference evidence="17" key="1">
    <citation type="journal article" date="2018" name="Nat. Microbiol.">
        <title>Leveraging single-cell genomics to expand the fungal tree of life.</title>
        <authorList>
            <person name="Ahrendt S.R."/>
            <person name="Quandt C.A."/>
            <person name="Ciobanu D."/>
            <person name="Clum A."/>
            <person name="Salamov A."/>
            <person name="Andreopoulos B."/>
            <person name="Cheng J.F."/>
            <person name="Woyke T."/>
            <person name="Pelin A."/>
            <person name="Henrissat B."/>
            <person name="Reynolds N.K."/>
            <person name="Benny G.L."/>
            <person name="Smith M.E."/>
            <person name="James T.Y."/>
            <person name="Grigoriev I.V."/>
        </authorList>
    </citation>
    <scope>NUCLEOTIDE SEQUENCE [LARGE SCALE GENOMIC DNA]</scope>
    <source>
        <strain evidence="17">RSA 468</strain>
    </source>
</reference>
<dbReference type="InterPro" id="IPR040694">
    <property type="entry name" value="UGGT_TRXL_2"/>
</dbReference>